<dbReference type="PANTHER" id="PTHR47926:SF465">
    <property type="entry name" value="PENTATRICOPEPTIDE REPEAT (PPR-LIKE) SUPERFAMILY PROTEIN"/>
    <property type="match status" value="1"/>
</dbReference>
<dbReference type="InterPro" id="IPR046960">
    <property type="entry name" value="PPR_At4g14850-like_plant"/>
</dbReference>
<dbReference type="Pfam" id="PF13041">
    <property type="entry name" value="PPR_2"/>
    <property type="match status" value="3"/>
</dbReference>
<protein>
    <recommendedName>
        <fullName evidence="5">Pentatricopeptide repeat-containing protein</fullName>
    </recommendedName>
</protein>
<evidence type="ECO:0000256" key="1">
    <source>
        <dbReference type="ARBA" id="ARBA00022737"/>
    </source>
</evidence>
<dbReference type="Pfam" id="PF20431">
    <property type="entry name" value="E_motif"/>
    <property type="match status" value="1"/>
</dbReference>
<name>A0A2C9W0I2_MANES</name>
<dbReference type="PANTHER" id="PTHR47926">
    <property type="entry name" value="PENTATRICOPEPTIDE REPEAT-CONTAINING PROTEIN"/>
    <property type="match status" value="1"/>
</dbReference>
<feature type="repeat" description="PPR" evidence="2">
    <location>
        <begin position="291"/>
        <end position="325"/>
    </location>
</feature>
<dbReference type="InterPro" id="IPR046848">
    <property type="entry name" value="E_motif"/>
</dbReference>
<dbReference type="Proteomes" id="UP000091857">
    <property type="component" value="Chromosome 4"/>
</dbReference>
<dbReference type="GO" id="GO:0009451">
    <property type="term" value="P:RNA modification"/>
    <property type="evidence" value="ECO:0007669"/>
    <property type="project" value="InterPro"/>
</dbReference>
<dbReference type="InterPro" id="IPR011990">
    <property type="entry name" value="TPR-like_helical_dom_sf"/>
</dbReference>
<gene>
    <name evidence="3" type="ORF">MANES_04G077200v8</name>
</gene>
<accession>A0A2C9W0I2</accession>
<dbReference type="EMBL" id="CM004390">
    <property type="protein sequence ID" value="OAY52360.1"/>
    <property type="molecule type" value="Genomic_DNA"/>
</dbReference>
<dbReference type="Gene3D" id="1.25.40.10">
    <property type="entry name" value="Tetratricopeptide repeat domain"/>
    <property type="match status" value="4"/>
</dbReference>
<dbReference type="PROSITE" id="PS51375">
    <property type="entry name" value="PPR"/>
    <property type="match status" value="4"/>
</dbReference>
<organism evidence="3 4">
    <name type="scientific">Manihot esculenta</name>
    <name type="common">Cassava</name>
    <name type="synonym">Jatropha manihot</name>
    <dbReference type="NCBI Taxonomy" id="3983"/>
    <lineage>
        <taxon>Eukaryota</taxon>
        <taxon>Viridiplantae</taxon>
        <taxon>Streptophyta</taxon>
        <taxon>Embryophyta</taxon>
        <taxon>Tracheophyta</taxon>
        <taxon>Spermatophyta</taxon>
        <taxon>Magnoliopsida</taxon>
        <taxon>eudicotyledons</taxon>
        <taxon>Gunneridae</taxon>
        <taxon>Pentapetalae</taxon>
        <taxon>rosids</taxon>
        <taxon>fabids</taxon>
        <taxon>Malpighiales</taxon>
        <taxon>Euphorbiaceae</taxon>
        <taxon>Crotonoideae</taxon>
        <taxon>Manihoteae</taxon>
        <taxon>Manihot</taxon>
    </lineage>
</organism>
<feature type="repeat" description="PPR" evidence="2">
    <location>
        <begin position="260"/>
        <end position="290"/>
    </location>
</feature>
<feature type="repeat" description="PPR" evidence="2">
    <location>
        <begin position="393"/>
        <end position="427"/>
    </location>
</feature>
<comment type="caution">
    <text evidence="3">The sequence shown here is derived from an EMBL/GenBank/DDBJ whole genome shotgun (WGS) entry which is preliminary data.</text>
</comment>
<evidence type="ECO:0000256" key="2">
    <source>
        <dbReference type="PROSITE-ProRule" id="PRU00708"/>
    </source>
</evidence>
<feature type="repeat" description="PPR" evidence="2">
    <location>
        <begin position="128"/>
        <end position="162"/>
    </location>
</feature>
<evidence type="ECO:0000313" key="4">
    <source>
        <dbReference type="Proteomes" id="UP000091857"/>
    </source>
</evidence>
<keyword evidence="1" id="KW-0677">Repeat</keyword>
<dbReference type="FunFam" id="1.25.40.10:FF:000442">
    <property type="entry name" value="Pentatricopeptide repeat-containing protein At3g49710"/>
    <property type="match status" value="2"/>
</dbReference>
<dbReference type="NCBIfam" id="TIGR00756">
    <property type="entry name" value="PPR"/>
    <property type="match status" value="5"/>
</dbReference>
<dbReference type="AlphaFoldDB" id="A0A2C9W0I2"/>
<evidence type="ECO:0008006" key="5">
    <source>
        <dbReference type="Google" id="ProtNLM"/>
    </source>
</evidence>
<dbReference type="GO" id="GO:0003723">
    <property type="term" value="F:RNA binding"/>
    <property type="evidence" value="ECO:0007669"/>
    <property type="project" value="InterPro"/>
</dbReference>
<dbReference type="OrthoDB" id="185373at2759"/>
<dbReference type="SUPFAM" id="SSF48452">
    <property type="entry name" value="TPR-like"/>
    <property type="match status" value="2"/>
</dbReference>
<dbReference type="FunFam" id="1.25.40.10:FF:000366">
    <property type="entry name" value="Pentatricopeptide (PPR) repeat-containing protein"/>
    <property type="match status" value="1"/>
</dbReference>
<sequence length="614" mass="68894">MPSLSSPKPSTFSKFHSFPRKQLSTRPPCIVKSFLNLTSQSQLAQAISSLEPLSRKGIRLPCQTLGYLILQCAKTKSLKLGKKIHLHLKLTGFKRPNAFLANNLIHMYMTCADYVGAYKVFDEMPMKNVYSWNNMLSGYAKLGKVKPARKLFDKMPEKDVVSWNTMVIAYAQSGLYNEALRLYRELRNLGIGYNEYSFAGLLNVCVKCKEVDLTRQAHGQVLVAGFLSNLVISSSVVDSYAKCSKMSDARLLFDEMNVRDILSWTTMVSGYAQLGDMEAANEIFDLMPKKNPVSWTALIAGYARHGLGHKALELFTKMLMLRISPDQFTFSSCLCACASIASLNHGKQIHGYFTRTHFRPNTIVVSSLIDMYSKCGSIEMASLVFDLMGNKRDVVLWNTIISALAQHGHGEEAIQMFDDMVRLGMKPDEITLVVILNACSHSGLVMEGLRLFESMTCCHGVVPNQEHYACLIDLLGRAGHFDRLLGQLEKMPCKPNDQIWNALVGVCRIHGNVELGRKVAEKLIELKPQSSAAYVLLSSIYAALGRWESVEKVRQLMNERQVKKERAVSWIDIENKVHSFTVSDQLHPLKEAIYSVLVQLADHMEEEVASINNE</sequence>
<proteinExistence type="predicted"/>
<reference evidence="4" key="1">
    <citation type="journal article" date="2016" name="Nat. Biotechnol.">
        <title>Sequencing wild and cultivated cassava and related species reveals extensive interspecific hybridization and genetic diversity.</title>
        <authorList>
            <person name="Bredeson J.V."/>
            <person name="Lyons J.B."/>
            <person name="Prochnik S.E."/>
            <person name="Wu G.A."/>
            <person name="Ha C.M."/>
            <person name="Edsinger-Gonzales E."/>
            <person name="Grimwood J."/>
            <person name="Schmutz J."/>
            <person name="Rabbi I.Y."/>
            <person name="Egesi C."/>
            <person name="Nauluvula P."/>
            <person name="Lebot V."/>
            <person name="Ndunguru J."/>
            <person name="Mkamilo G."/>
            <person name="Bart R.S."/>
            <person name="Setter T.L."/>
            <person name="Gleadow R.M."/>
            <person name="Kulakow P."/>
            <person name="Ferguson M.E."/>
            <person name="Rounsley S."/>
            <person name="Rokhsar D.S."/>
        </authorList>
    </citation>
    <scope>NUCLEOTIDE SEQUENCE [LARGE SCALE GENOMIC DNA]</scope>
    <source>
        <strain evidence="4">cv. AM560-2</strain>
    </source>
</reference>
<dbReference type="InterPro" id="IPR002885">
    <property type="entry name" value="PPR_rpt"/>
</dbReference>
<keyword evidence="4" id="KW-1185">Reference proteome</keyword>
<dbReference type="Pfam" id="PF01535">
    <property type="entry name" value="PPR"/>
    <property type="match status" value="3"/>
</dbReference>
<dbReference type="Gramene" id="Manes.04G077200.1.v8.1">
    <property type="protein sequence ID" value="Manes.04G077200.1.v8.1.CDS.1"/>
    <property type="gene ID" value="Manes.04G077200.v8.1"/>
</dbReference>
<evidence type="ECO:0000313" key="3">
    <source>
        <dbReference type="EMBL" id="OAY52360.1"/>
    </source>
</evidence>
<dbReference type="FunFam" id="1.25.40.10:FF:000031">
    <property type="entry name" value="Pentatricopeptide repeat-containing protein mitochondrial"/>
    <property type="match status" value="1"/>
</dbReference>